<gene>
    <name evidence="11" type="ORF">B6S09_14950</name>
    <name evidence="12" type="ORF">LY04_02595</name>
</gene>
<dbReference type="AlphaFoldDB" id="A0A235CFZ7"/>
<dbReference type="Gene3D" id="1.25.40.10">
    <property type="entry name" value="Tetratricopeptide repeat domain"/>
    <property type="match status" value="1"/>
</dbReference>
<dbReference type="Proteomes" id="UP000295058">
    <property type="component" value="Unassembled WGS sequence"/>
</dbReference>
<dbReference type="SUPFAM" id="SSF48452">
    <property type="entry name" value="TPR-like"/>
    <property type="match status" value="1"/>
</dbReference>
<evidence type="ECO:0000313" key="13">
    <source>
        <dbReference type="Proteomes" id="UP000243640"/>
    </source>
</evidence>
<dbReference type="Pfam" id="PF04575">
    <property type="entry name" value="SlipAM"/>
    <property type="match status" value="1"/>
</dbReference>
<organism evidence="11 13">
    <name type="scientific">Oceanimonas baumannii</name>
    <dbReference type="NCBI Taxonomy" id="129578"/>
    <lineage>
        <taxon>Bacteria</taxon>
        <taxon>Pseudomonadati</taxon>
        <taxon>Pseudomonadota</taxon>
        <taxon>Gammaproteobacteria</taxon>
        <taxon>Aeromonadales</taxon>
        <taxon>Aeromonadaceae</taxon>
        <taxon>Oceanimonas</taxon>
    </lineage>
</organism>
<keyword evidence="5" id="KW-0472">Membrane</keyword>
<evidence type="ECO:0000256" key="1">
    <source>
        <dbReference type="ARBA" id="ARBA00004571"/>
    </source>
</evidence>
<evidence type="ECO:0000313" key="12">
    <source>
        <dbReference type="EMBL" id="TDW57730.1"/>
    </source>
</evidence>
<evidence type="ECO:0000256" key="2">
    <source>
        <dbReference type="ARBA" id="ARBA00022452"/>
    </source>
</evidence>
<comment type="subcellular location">
    <subcellularLocation>
        <location evidence="1">Cell outer membrane</location>
        <topology evidence="1">Multi-pass membrane protein</topology>
    </subcellularLocation>
</comment>
<comment type="similarity">
    <text evidence="7">Belongs to the Slam family.</text>
</comment>
<evidence type="ECO:0000313" key="11">
    <source>
        <dbReference type="EMBL" id="OYD22765.1"/>
    </source>
</evidence>
<evidence type="ECO:0000313" key="14">
    <source>
        <dbReference type="Proteomes" id="UP000295058"/>
    </source>
</evidence>
<dbReference type="InterPro" id="IPR007655">
    <property type="entry name" value="Slam_C"/>
</dbReference>
<feature type="chain" id="PRO_5012827894" evidence="8">
    <location>
        <begin position="28"/>
        <end position="492"/>
    </location>
</feature>
<dbReference type="OrthoDB" id="7525402at2"/>
<dbReference type="EMBL" id="SODO01000010">
    <property type="protein sequence ID" value="TDW57730.1"/>
    <property type="molecule type" value="Genomic_DNA"/>
</dbReference>
<reference evidence="11 13" key="1">
    <citation type="submission" date="2017-08" db="EMBL/GenBank/DDBJ databases">
        <title>Draft Genome Sequence of the Marine Bacterium Oceanimonas baumannii ATCC 700832.</title>
        <authorList>
            <person name="Mcclelland W.D."/>
            <person name="Brennan M.A."/>
            <person name="Trachtenberg A.M."/>
            <person name="Maclea K.S."/>
        </authorList>
    </citation>
    <scope>NUCLEOTIDE SEQUENCE [LARGE SCALE GENOMIC DNA]</scope>
    <source>
        <strain evidence="11 13">ATCC 700832</strain>
    </source>
</reference>
<sequence length="492" mass="55673">MTSRVFHLYFRPVLLGLVVFFAAASFADQDTQLRLQQRNAAGAQQKELSFIEEELEKERRASSAVSDPQISNNVNELGRALYMTLQRKHWQQVRQLLPAYIALPGHDTMLVHYAQGALARVNGDLNAAEQEYATLLQLQPDFLPARLEQARVLFENKKNADSLALFEQILASLPANDERAQGVRNTVTSFAGALHYRDAWQGSFAIGPAYNDNVNQSSESDTCLLLHSSGLCLVERSTPKAEAALGFDFDGTLNKRFSLSGHHGIVLNNLAYGSHYRDHSQYNEQTLVTSLGYSYQSAGNEVSVLPRFKYHAYGNDTLYVSAGLKLGWFHHLSPQTAFRFEAETEQLGYRPQNLDYLSGRQSAVYATLWHQLPGRWLLFGGLDYTHRDNDQKVHAYQLYGTRIGVSKQWDWGLDSAVFASFRKRRFGDYSALLGALREDDEQSYTLTLGLPGLTLAGFSPVFTLRHHRVDSNVDWVYSHEKNQYSLKLEKRF</sequence>
<evidence type="ECO:0000256" key="3">
    <source>
        <dbReference type="ARBA" id="ARBA00022692"/>
    </source>
</evidence>
<keyword evidence="14" id="KW-1185">Reference proteome</keyword>
<dbReference type="InterPro" id="IPR011990">
    <property type="entry name" value="TPR-like_helical_dom_sf"/>
</dbReference>
<dbReference type="InterPro" id="IPR057556">
    <property type="entry name" value="TPR_Slam"/>
</dbReference>
<evidence type="ECO:0000259" key="10">
    <source>
        <dbReference type="Pfam" id="PF24575"/>
    </source>
</evidence>
<evidence type="ECO:0000256" key="5">
    <source>
        <dbReference type="ARBA" id="ARBA00023136"/>
    </source>
</evidence>
<evidence type="ECO:0000256" key="4">
    <source>
        <dbReference type="ARBA" id="ARBA00022729"/>
    </source>
</evidence>
<protein>
    <submittedName>
        <fullName evidence="12">Uncharacterized protein DUF560</fullName>
    </submittedName>
</protein>
<feature type="domain" description="Surface lipoprotein assembly modifier C-terminal" evidence="9">
    <location>
        <begin position="200"/>
        <end position="492"/>
    </location>
</feature>
<dbReference type="EMBL" id="NQJF01000013">
    <property type="protein sequence ID" value="OYD22765.1"/>
    <property type="molecule type" value="Genomic_DNA"/>
</dbReference>
<keyword evidence="4 8" id="KW-0732">Signal</keyword>
<accession>A0A235CFZ7</accession>
<proteinExistence type="inferred from homology"/>
<keyword evidence="2" id="KW-1134">Transmembrane beta strand</keyword>
<evidence type="ECO:0000256" key="7">
    <source>
        <dbReference type="ARBA" id="ARBA00023609"/>
    </source>
</evidence>
<dbReference type="Pfam" id="PF24575">
    <property type="entry name" value="TPR_Slam"/>
    <property type="match status" value="1"/>
</dbReference>
<reference evidence="12 14" key="2">
    <citation type="submission" date="2019-03" db="EMBL/GenBank/DDBJ databases">
        <title>Genomic Encyclopedia of Archaeal and Bacterial Type Strains, Phase II (KMG-II): from individual species to whole genera.</title>
        <authorList>
            <person name="Goeker M."/>
        </authorList>
    </citation>
    <scope>NUCLEOTIDE SEQUENCE [LARGE SCALE GENOMIC DNA]</scope>
    <source>
        <strain evidence="12 14">DSM 15594</strain>
    </source>
</reference>
<keyword evidence="3" id="KW-0812">Transmembrane</keyword>
<name>A0A235CFZ7_9GAMM</name>
<feature type="domain" description="Surface lipoprotein assembly modifier N-terminal TPR repeats region" evidence="10">
    <location>
        <begin position="65"/>
        <end position="162"/>
    </location>
</feature>
<evidence type="ECO:0000256" key="6">
    <source>
        <dbReference type="ARBA" id="ARBA00023237"/>
    </source>
</evidence>
<keyword evidence="6" id="KW-0998">Cell outer membrane</keyword>
<dbReference type="GO" id="GO:0009279">
    <property type="term" value="C:cell outer membrane"/>
    <property type="evidence" value="ECO:0007669"/>
    <property type="project" value="UniProtKB-SubCell"/>
</dbReference>
<dbReference type="RefSeq" id="WP_094279301.1">
    <property type="nucleotide sequence ID" value="NZ_NQJF01000013.1"/>
</dbReference>
<feature type="signal peptide" evidence="8">
    <location>
        <begin position="1"/>
        <end position="27"/>
    </location>
</feature>
<dbReference type="Proteomes" id="UP000243640">
    <property type="component" value="Unassembled WGS sequence"/>
</dbReference>
<evidence type="ECO:0000259" key="9">
    <source>
        <dbReference type="Pfam" id="PF04575"/>
    </source>
</evidence>
<evidence type="ECO:0000256" key="8">
    <source>
        <dbReference type="SAM" id="SignalP"/>
    </source>
</evidence>
<comment type="caution">
    <text evidence="11">The sequence shown here is derived from an EMBL/GenBank/DDBJ whole genome shotgun (WGS) entry which is preliminary data.</text>
</comment>